<dbReference type="Proteomes" id="UP000323000">
    <property type="component" value="Chromosome 4"/>
</dbReference>
<dbReference type="OrthoDB" id="733635at2759"/>
<sequence length="126" mass="13677">MASLAGASSTISIIDVPRLLPGSPKSLKFTNVIPVVTSRPVRVKHSPICCTKLTPWEPSPDKHAPAEDAGYDFLQKTSNIFETLGSENMAEAPLASAKTEEVTAEVSNQPLAELQFFKWPMWLLGP</sequence>
<dbReference type="EMBL" id="VAHF01000004">
    <property type="protein sequence ID" value="TXG62640.1"/>
    <property type="molecule type" value="Genomic_DNA"/>
</dbReference>
<gene>
    <name evidence="1" type="ORF">EZV62_009634</name>
</gene>
<reference evidence="2" key="1">
    <citation type="journal article" date="2019" name="Gigascience">
        <title>De novo genome assembly of the endangered Acer yangbiense, a plant species with extremely small populations endemic to Yunnan Province, China.</title>
        <authorList>
            <person name="Yang J."/>
            <person name="Wariss H.M."/>
            <person name="Tao L."/>
            <person name="Zhang R."/>
            <person name="Yun Q."/>
            <person name="Hollingsworth P."/>
            <person name="Dao Z."/>
            <person name="Luo G."/>
            <person name="Guo H."/>
            <person name="Ma Y."/>
            <person name="Sun W."/>
        </authorList>
    </citation>
    <scope>NUCLEOTIDE SEQUENCE [LARGE SCALE GENOMIC DNA]</scope>
    <source>
        <strain evidence="2">cv. Malutang</strain>
    </source>
</reference>
<accession>A0A5C7I0G8</accession>
<protein>
    <submittedName>
        <fullName evidence="1">Uncharacterized protein</fullName>
    </submittedName>
</protein>
<evidence type="ECO:0000313" key="2">
    <source>
        <dbReference type="Proteomes" id="UP000323000"/>
    </source>
</evidence>
<organism evidence="1 2">
    <name type="scientific">Acer yangbiense</name>
    <dbReference type="NCBI Taxonomy" id="1000413"/>
    <lineage>
        <taxon>Eukaryota</taxon>
        <taxon>Viridiplantae</taxon>
        <taxon>Streptophyta</taxon>
        <taxon>Embryophyta</taxon>
        <taxon>Tracheophyta</taxon>
        <taxon>Spermatophyta</taxon>
        <taxon>Magnoliopsida</taxon>
        <taxon>eudicotyledons</taxon>
        <taxon>Gunneridae</taxon>
        <taxon>Pentapetalae</taxon>
        <taxon>rosids</taxon>
        <taxon>malvids</taxon>
        <taxon>Sapindales</taxon>
        <taxon>Sapindaceae</taxon>
        <taxon>Hippocastanoideae</taxon>
        <taxon>Acereae</taxon>
        <taxon>Acer</taxon>
    </lineage>
</organism>
<evidence type="ECO:0000313" key="1">
    <source>
        <dbReference type="EMBL" id="TXG62640.1"/>
    </source>
</evidence>
<comment type="caution">
    <text evidence="1">The sequence shown here is derived from an EMBL/GenBank/DDBJ whole genome shotgun (WGS) entry which is preliminary data.</text>
</comment>
<proteinExistence type="predicted"/>
<dbReference type="AlphaFoldDB" id="A0A5C7I0G8"/>
<keyword evidence="2" id="KW-1185">Reference proteome</keyword>
<name>A0A5C7I0G8_9ROSI</name>